<dbReference type="Proteomes" id="UP000674938">
    <property type="component" value="Unassembled WGS sequence"/>
</dbReference>
<dbReference type="EMBL" id="JAEEGA010000020">
    <property type="protein sequence ID" value="MBP1043925.1"/>
    <property type="molecule type" value="Genomic_DNA"/>
</dbReference>
<organism evidence="1 2">
    <name type="scientific">Vagococcus allomyrinae</name>
    <dbReference type="NCBI Taxonomy" id="2794353"/>
    <lineage>
        <taxon>Bacteria</taxon>
        <taxon>Bacillati</taxon>
        <taxon>Bacillota</taxon>
        <taxon>Bacilli</taxon>
        <taxon>Lactobacillales</taxon>
        <taxon>Enterococcaceae</taxon>
        <taxon>Vagococcus</taxon>
    </lineage>
</organism>
<evidence type="ECO:0000313" key="1">
    <source>
        <dbReference type="EMBL" id="MBP1043925.1"/>
    </source>
</evidence>
<dbReference type="RefSeq" id="WP_209531890.1">
    <property type="nucleotide sequence ID" value="NZ_JAEEGA010000020.1"/>
</dbReference>
<proteinExistence type="predicted"/>
<name>A0A940PAA5_9ENTE</name>
<gene>
    <name evidence="1" type="ORF">I6N95_23120</name>
</gene>
<sequence>MTSQTVNGWTIFSYDFHFFVLENAERVAVKIDDSDNSELFYGTITNEAVRIFELNTYQADIDINLTNKTIQFIQLQHED</sequence>
<keyword evidence="2" id="KW-1185">Reference proteome</keyword>
<comment type="caution">
    <text evidence="1">The sequence shown here is derived from an EMBL/GenBank/DDBJ whole genome shotgun (WGS) entry which is preliminary data.</text>
</comment>
<dbReference type="AlphaFoldDB" id="A0A940PAA5"/>
<reference evidence="1" key="1">
    <citation type="submission" date="2020-12" db="EMBL/GenBank/DDBJ databases">
        <title>Vagococcus allomyrinae sp. nov. and Enterococcus lavae sp. nov., isolated from the larvae of Allomyrina dichotoma.</title>
        <authorList>
            <person name="Lee S.D."/>
        </authorList>
    </citation>
    <scope>NUCLEOTIDE SEQUENCE</scope>
    <source>
        <strain evidence="1">BWB3-3</strain>
    </source>
</reference>
<protein>
    <submittedName>
        <fullName evidence="1">Uncharacterized protein</fullName>
    </submittedName>
</protein>
<evidence type="ECO:0000313" key="2">
    <source>
        <dbReference type="Proteomes" id="UP000674938"/>
    </source>
</evidence>
<accession>A0A940PAA5</accession>